<evidence type="ECO:0000256" key="3">
    <source>
        <dbReference type="ARBA" id="ARBA00022475"/>
    </source>
</evidence>
<proteinExistence type="inferred from homology"/>
<dbReference type="Proteomes" id="UP000472267">
    <property type="component" value="Chromosome 18"/>
</dbReference>
<dbReference type="Ensembl" id="ENSSFAT00005012374.1">
    <property type="protein sequence ID" value="ENSSFAP00005011877.1"/>
    <property type="gene ID" value="ENSSFAG00005006530.1"/>
</dbReference>
<keyword evidence="3" id="KW-1003">Cell membrane</keyword>
<protein>
    <recommendedName>
        <fullName evidence="7">Protein EFR3 homolog A</fullName>
    </recommendedName>
    <alternativeName>
        <fullName evidence="8">Protein EFR3-like</fullName>
    </alternativeName>
</protein>
<reference evidence="9" key="3">
    <citation type="submission" date="2025-09" db="UniProtKB">
        <authorList>
            <consortium name="Ensembl"/>
        </authorList>
    </citation>
    <scope>IDENTIFICATION</scope>
</reference>
<reference evidence="9" key="1">
    <citation type="submission" date="2019-06" db="EMBL/GenBank/DDBJ databases">
        <authorList>
            <consortium name="Wellcome Sanger Institute Data Sharing"/>
        </authorList>
    </citation>
    <scope>NUCLEOTIDE SEQUENCE [LARGE SCALE GENOMIC DNA]</scope>
</reference>
<dbReference type="GO" id="GO:0005886">
    <property type="term" value="C:plasma membrane"/>
    <property type="evidence" value="ECO:0007669"/>
    <property type="project" value="UniProtKB-SubCell"/>
</dbReference>
<evidence type="ECO:0000256" key="4">
    <source>
        <dbReference type="ARBA" id="ARBA00023136"/>
    </source>
</evidence>
<dbReference type="PANTHER" id="PTHR12444:SF1">
    <property type="entry name" value="PROTEIN EFR3 HOMOLOG A"/>
    <property type="match status" value="1"/>
</dbReference>
<keyword evidence="4" id="KW-0472">Membrane</keyword>
<dbReference type="Gene3D" id="1.25.10.10">
    <property type="entry name" value="Leucine-rich Repeat Variant"/>
    <property type="match status" value="1"/>
</dbReference>
<keyword evidence="10" id="KW-1185">Reference proteome</keyword>
<organism evidence="9 10">
    <name type="scientific">Salarias fasciatus</name>
    <name type="common">Jewelled blenny</name>
    <name type="synonym">Blennius fasciatus</name>
    <dbReference type="NCBI Taxonomy" id="181472"/>
    <lineage>
        <taxon>Eukaryota</taxon>
        <taxon>Metazoa</taxon>
        <taxon>Chordata</taxon>
        <taxon>Craniata</taxon>
        <taxon>Vertebrata</taxon>
        <taxon>Euteleostomi</taxon>
        <taxon>Actinopterygii</taxon>
        <taxon>Neopterygii</taxon>
        <taxon>Teleostei</taxon>
        <taxon>Neoteleostei</taxon>
        <taxon>Acanthomorphata</taxon>
        <taxon>Ovalentaria</taxon>
        <taxon>Blenniimorphae</taxon>
        <taxon>Blenniiformes</taxon>
        <taxon>Blennioidei</taxon>
        <taxon>Blenniidae</taxon>
        <taxon>Salariinae</taxon>
        <taxon>Salarias</taxon>
    </lineage>
</organism>
<dbReference type="InterPro" id="IPR011989">
    <property type="entry name" value="ARM-like"/>
</dbReference>
<gene>
    <name evidence="9" type="primary">efr3a</name>
</gene>
<evidence type="ECO:0000256" key="5">
    <source>
        <dbReference type="ARBA" id="ARBA00023139"/>
    </source>
</evidence>
<dbReference type="Pfam" id="PF21052">
    <property type="entry name" value="EFR3_ARM"/>
    <property type="match status" value="1"/>
</dbReference>
<evidence type="ECO:0000256" key="8">
    <source>
        <dbReference type="ARBA" id="ARBA00077982"/>
    </source>
</evidence>
<sequence>MPAGVCGCCGPLRPRYKRLVDNIFPEDPKDGLSKSDMEKLTFYAVSAPEKLDRIGAYLAEKLSRDVVRHRYGNVVIAMEALDQLLMACHSQSIKPFVESFLHMVAKLLESREPDLQVLGTNSFVKFANIEEDTPSYHRRYDFFVSQFSAMCHSTHEEPETRTRIRVAGIKGLQGVVRKTVNDELQAIIWEPQHMDKLIPSMLFNMQDTLPSERDGEENPAALAESCFRELLGRAAYGNMNNAVRPVLVHLDHHHLWDPNEFAVSCFRIIMYSIQAQHSHHVIQQVLNHLDTHKRNTPRVRAGIVQVLLETVAIAAKGSVGPTVLEVFNTLLKHLRMSVDFELGESSRRNSGSSVSSGRGRESDERIVQNAIIQTIGFFGGNLPDYQRAEVMMFIMGKVPVYGTPCHTLDTVTSGFKSKSMAAALPAPFLDPLFSISLMEDSELRQLVLEILHNIIDRHDNRAKLRGIRIIPNVAALKIKREKISKQDVAFMKKHGQQLYRHIYLGCKEEDNVHKNFELLFTTLAILTIELANEEVVIDLIRLAIALQDMALANEENMPMSIRCGINMIANPPFCQHVSKVIELRTLDAPYLLPEHTFRDKCPLPESLDKDDKQLFFQTAEMAECLAGPGYNSERLSIPYVPQVTGETQQKLSCLHCSWTCSGEYSFCM</sequence>
<evidence type="ECO:0000313" key="10">
    <source>
        <dbReference type="Proteomes" id="UP000472267"/>
    </source>
</evidence>
<keyword evidence="5" id="KW-0564">Palmitate</keyword>
<keyword evidence="6" id="KW-0449">Lipoprotein</keyword>
<comment type="similarity">
    <text evidence="2">Belongs to the EFR3 family.</text>
</comment>
<evidence type="ECO:0000256" key="7">
    <source>
        <dbReference type="ARBA" id="ARBA00072621"/>
    </source>
</evidence>
<dbReference type="GO" id="GO:0072659">
    <property type="term" value="P:protein localization to plasma membrane"/>
    <property type="evidence" value="ECO:0007669"/>
    <property type="project" value="TreeGrafter"/>
</dbReference>
<evidence type="ECO:0000256" key="2">
    <source>
        <dbReference type="ARBA" id="ARBA00010216"/>
    </source>
</evidence>
<evidence type="ECO:0000256" key="1">
    <source>
        <dbReference type="ARBA" id="ARBA00004193"/>
    </source>
</evidence>
<dbReference type="InterPro" id="IPR051851">
    <property type="entry name" value="EFR3_Homologs"/>
</dbReference>
<dbReference type="AlphaFoldDB" id="A0A672G0V5"/>
<evidence type="ECO:0000313" key="9">
    <source>
        <dbReference type="Ensembl" id="ENSSFAP00005011877.1"/>
    </source>
</evidence>
<dbReference type="InterPro" id="IPR016024">
    <property type="entry name" value="ARM-type_fold"/>
</dbReference>
<dbReference type="FunFam" id="1.25.10.10:FF:000347">
    <property type="entry name" value="EFR3 homolog A (S. cerevisiae)"/>
    <property type="match status" value="1"/>
</dbReference>
<name>A0A672G0V5_SALFA</name>
<reference evidence="9" key="2">
    <citation type="submission" date="2025-08" db="UniProtKB">
        <authorList>
            <consortium name="Ensembl"/>
        </authorList>
    </citation>
    <scope>IDENTIFICATION</scope>
</reference>
<comment type="subcellular location">
    <subcellularLocation>
        <location evidence="1">Cell membrane</location>
        <topology evidence="1">Lipid-anchor</topology>
    </subcellularLocation>
</comment>
<accession>A0A672G0V5</accession>
<dbReference type="SUPFAM" id="SSF48371">
    <property type="entry name" value="ARM repeat"/>
    <property type="match status" value="1"/>
</dbReference>
<dbReference type="PANTHER" id="PTHR12444">
    <property type="entry name" value="PROTEIN EFR3 HOMOLOG CMP44E"/>
    <property type="match status" value="1"/>
</dbReference>
<evidence type="ECO:0000256" key="6">
    <source>
        <dbReference type="ARBA" id="ARBA00023288"/>
    </source>
</evidence>
<dbReference type="InterPro" id="IPR049152">
    <property type="entry name" value="EFR3-like_ARM"/>
</dbReference>